<dbReference type="GO" id="GO:0003700">
    <property type="term" value="F:DNA-binding transcription factor activity"/>
    <property type="evidence" value="ECO:0007669"/>
    <property type="project" value="InterPro"/>
</dbReference>
<dbReference type="RefSeq" id="WP_021800410.1">
    <property type="nucleotide sequence ID" value="NZ_FQXU01000020.1"/>
</dbReference>
<dbReference type="InterPro" id="IPR000831">
    <property type="entry name" value="Trp_repress"/>
</dbReference>
<dbReference type="EMBL" id="FQXU01000020">
    <property type="protein sequence ID" value="SHI79680.1"/>
    <property type="molecule type" value="Genomic_DNA"/>
</dbReference>
<dbReference type="NCBIfam" id="TIGR02531">
    <property type="entry name" value="yecD_yerC"/>
    <property type="match status" value="1"/>
</dbReference>
<dbReference type="InterPro" id="IPR010921">
    <property type="entry name" value="Trp_repressor/repl_initiator"/>
</dbReference>
<evidence type="ECO:0000313" key="2">
    <source>
        <dbReference type="Proteomes" id="UP000184241"/>
    </source>
</evidence>
<dbReference type="PIRSF" id="PIRSF012508">
    <property type="entry name" value="YerC"/>
    <property type="match status" value="1"/>
</dbReference>
<dbReference type="Proteomes" id="UP000184241">
    <property type="component" value="Unassembled WGS sequence"/>
</dbReference>
<dbReference type="AlphaFoldDB" id="A0A1M6E2T0"/>
<dbReference type="GO" id="GO:0043565">
    <property type="term" value="F:sequence-specific DNA binding"/>
    <property type="evidence" value="ECO:0007669"/>
    <property type="project" value="InterPro"/>
</dbReference>
<protein>
    <submittedName>
        <fullName evidence="1">Trp operon repressor family</fullName>
    </submittedName>
</protein>
<accession>A0A1M6E2T0</accession>
<organism evidence="1 2">
    <name type="scientific">Clostridium intestinale DSM 6191</name>
    <dbReference type="NCBI Taxonomy" id="1121320"/>
    <lineage>
        <taxon>Bacteria</taxon>
        <taxon>Bacillati</taxon>
        <taxon>Bacillota</taxon>
        <taxon>Clostridia</taxon>
        <taxon>Eubacteriales</taxon>
        <taxon>Clostridiaceae</taxon>
        <taxon>Clostridium</taxon>
    </lineage>
</organism>
<dbReference type="InterPro" id="IPR038116">
    <property type="entry name" value="TrpR-like_sf"/>
</dbReference>
<dbReference type="PANTHER" id="PTHR40080:SF1">
    <property type="entry name" value="TRPR-LIKE PROTEIN YERC_YECD"/>
    <property type="match status" value="1"/>
</dbReference>
<evidence type="ECO:0000313" key="1">
    <source>
        <dbReference type="EMBL" id="SHI79680.1"/>
    </source>
</evidence>
<dbReference type="SUPFAM" id="SSF48295">
    <property type="entry name" value="TrpR-like"/>
    <property type="match status" value="1"/>
</dbReference>
<gene>
    <name evidence="1" type="ORF">SAMN02745941_04368</name>
</gene>
<dbReference type="Pfam" id="PF01371">
    <property type="entry name" value="Trp_repressor"/>
    <property type="match status" value="1"/>
</dbReference>
<proteinExistence type="predicted"/>
<name>A0A1M6E2T0_9CLOT</name>
<dbReference type="PANTHER" id="PTHR40080">
    <property type="entry name" value="LMO1763 PROTEIN"/>
    <property type="match status" value="1"/>
</dbReference>
<dbReference type="InterPro" id="IPR013368">
    <property type="entry name" value="YecD_YerC"/>
</dbReference>
<sequence length="101" mass="11705">MDTYKSNLKSKEMDYLMEAILSLKDKEDCYRFFEDICTINEIKAIDQRIQVARMLKDGKTYTEVAKLTGASTATISRVNKCINYGSDGYNRVISRIDWNED</sequence>
<reference evidence="1 2" key="1">
    <citation type="submission" date="2016-11" db="EMBL/GenBank/DDBJ databases">
        <authorList>
            <person name="Jaros S."/>
            <person name="Januszkiewicz K."/>
            <person name="Wedrychowicz H."/>
        </authorList>
    </citation>
    <scope>NUCLEOTIDE SEQUENCE [LARGE SCALE GENOMIC DNA]</scope>
    <source>
        <strain evidence="1 2">DSM 6191</strain>
    </source>
</reference>
<dbReference type="Gene3D" id="1.10.1270.10">
    <property type="entry name" value="TrpR-like"/>
    <property type="match status" value="1"/>
</dbReference>